<keyword evidence="1" id="KW-0472">Membrane</keyword>
<evidence type="ECO:0000256" key="1">
    <source>
        <dbReference type="SAM" id="Phobius"/>
    </source>
</evidence>
<dbReference type="InterPro" id="IPR032834">
    <property type="entry name" value="NatK-like_C"/>
</dbReference>
<dbReference type="STRING" id="1121395.SAMN02745215_02778"/>
<dbReference type="Gene3D" id="3.30.565.10">
    <property type="entry name" value="Histidine kinase-like ATPase, C-terminal domain"/>
    <property type="match status" value="1"/>
</dbReference>
<evidence type="ECO:0000313" key="3">
    <source>
        <dbReference type="EMBL" id="SHN75973.1"/>
    </source>
</evidence>
<feature type="transmembrane region" description="Helical" evidence="1">
    <location>
        <begin position="247"/>
        <end position="269"/>
    </location>
</feature>
<reference evidence="4" key="1">
    <citation type="submission" date="2016-12" db="EMBL/GenBank/DDBJ databases">
        <authorList>
            <person name="Varghese N."/>
            <person name="Submissions S."/>
        </authorList>
    </citation>
    <scope>NUCLEOTIDE SEQUENCE [LARGE SCALE GENOMIC DNA]</scope>
    <source>
        <strain evidence="4">DSM 11544</strain>
    </source>
</reference>
<organism evidence="3 4">
    <name type="scientific">Desulfitobacterium chlororespirans DSM 11544</name>
    <dbReference type="NCBI Taxonomy" id="1121395"/>
    <lineage>
        <taxon>Bacteria</taxon>
        <taxon>Bacillati</taxon>
        <taxon>Bacillota</taxon>
        <taxon>Clostridia</taxon>
        <taxon>Eubacteriales</taxon>
        <taxon>Desulfitobacteriaceae</taxon>
        <taxon>Desulfitobacterium</taxon>
    </lineage>
</organism>
<keyword evidence="1" id="KW-1133">Transmembrane helix</keyword>
<feature type="transmembrane region" description="Helical" evidence="1">
    <location>
        <begin position="220"/>
        <end position="241"/>
    </location>
</feature>
<dbReference type="PANTHER" id="PTHR40448:SF1">
    <property type="entry name" value="TWO-COMPONENT SENSOR HISTIDINE KINASE"/>
    <property type="match status" value="1"/>
</dbReference>
<feature type="transmembrane region" description="Helical" evidence="1">
    <location>
        <begin position="21"/>
        <end position="42"/>
    </location>
</feature>
<feature type="transmembrane region" description="Helical" evidence="1">
    <location>
        <begin position="337"/>
        <end position="359"/>
    </location>
</feature>
<dbReference type="Proteomes" id="UP000184010">
    <property type="component" value="Unassembled WGS sequence"/>
</dbReference>
<proteinExistence type="predicted"/>
<gene>
    <name evidence="3" type="ORF">SAMN02745215_02778</name>
</gene>
<feature type="transmembrane region" description="Helical" evidence="1">
    <location>
        <begin position="189"/>
        <end position="208"/>
    </location>
</feature>
<dbReference type="InterPro" id="IPR036890">
    <property type="entry name" value="HATPase_C_sf"/>
</dbReference>
<keyword evidence="4" id="KW-1185">Reference proteome</keyword>
<dbReference type="RefSeq" id="WP_072773142.1">
    <property type="nucleotide sequence ID" value="NZ_FRDN01000008.1"/>
</dbReference>
<feature type="transmembrane region" description="Helical" evidence="1">
    <location>
        <begin position="278"/>
        <end position="298"/>
    </location>
</feature>
<accession>A0A1M7TZ85</accession>
<dbReference type="EMBL" id="FRDN01000008">
    <property type="protein sequence ID" value="SHN75973.1"/>
    <property type="molecule type" value="Genomic_DNA"/>
</dbReference>
<keyword evidence="1" id="KW-0812">Transmembrane</keyword>
<feature type="domain" description="Sensor histidine kinase NatK-like C-terminal" evidence="2">
    <location>
        <begin position="506"/>
        <end position="605"/>
    </location>
</feature>
<dbReference type="PANTHER" id="PTHR40448">
    <property type="entry name" value="TWO-COMPONENT SENSOR HISTIDINE KINASE"/>
    <property type="match status" value="1"/>
</dbReference>
<feature type="transmembrane region" description="Helical" evidence="1">
    <location>
        <begin position="310"/>
        <end position="330"/>
    </location>
</feature>
<dbReference type="SUPFAM" id="SSF55874">
    <property type="entry name" value="ATPase domain of HSP90 chaperone/DNA topoisomerase II/histidine kinase"/>
    <property type="match status" value="1"/>
</dbReference>
<evidence type="ECO:0000313" key="4">
    <source>
        <dbReference type="Proteomes" id="UP000184010"/>
    </source>
</evidence>
<evidence type="ECO:0000259" key="2">
    <source>
        <dbReference type="Pfam" id="PF14501"/>
    </source>
</evidence>
<dbReference type="Pfam" id="PF14501">
    <property type="entry name" value="HATPase_c_5"/>
    <property type="match status" value="1"/>
</dbReference>
<protein>
    <submittedName>
        <fullName evidence="3">GHKL domain-containing protein</fullName>
    </submittedName>
</protein>
<dbReference type="GO" id="GO:0042802">
    <property type="term" value="F:identical protein binding"/>
    <property type="evidence" value="ECO:0007669"/>
    <property type="project" value="TreeGrafter"/>
</dbReference>
<feature type="transmembrane region" description="Helical" evidence="1">
    <location>
        <begin position="371"/>
        <end position="392"/>
    </location>
</feature>
<sequence>MKGLPVKSLSHRLPKTERGSLVFAMLILLCAAMVVMFLSFYFQGYRQPYLMKDVVDLSEGWQYSTEGFSPTELATLGTGPQLQSGETMTLSRRLDSEIKDAAILIRANHQAVNVYLDGVPLYLDRDIKPGENPGMALHFIPLPEDYLKKTLQIGLTSPYTLYAGRTSPILLGDIPSLEAYALSHSMRSVILMAMCLLIGMGIIALTLVQALGGIRRPQNLAMGVFAVIWALYYVCTEYIVFQFFAPFWVSALSLGLYFTFQVPLTLYFYFSFQHYKKWLLPAVILHSGFAVTAILLQLTGIMDLPRLLNINNILLIGLAYTIVLAILEGLKKNRLMLLAAPFLILAYGSMLYNFAVFYSRHGIVPYTYKDTYFLLILCVLLYNIQQFFSAYYKGRRESAVLTLQNRLAKESYEQMKSHLREVSGLKHEIKNHLAALQTYLTDGRHEEAKRYLERCSGQVEAVLEAIYHAHFLINAVVGNLLRRAQGLGVKVELDLKAGPLHIADHDLYSLLSNMLDNALEACEAMPGGRERFIRLRMIRQEPYLSITCVNSRADGILRENGNIQTTKRGEGHGYGLWTVEKIADTYDGLVDTDYDESTFTITVALKDNQVKTSGLMG</sequence>
<dbReference type="AlphaFoldDB" id="A0A1M7TZ85"/>
<dbReference type="CDD" id="cd16935">
    <property type="entry name" value="HATPase_AgrC-ComD-like"/>
    <property type="match status" value="1"/>
</dbReference>
<name>A0A1M7TZ85_9FIRM</name>